<evidence type="ECO:0000313" key="1">
    <source>
        <dbReference type="EMBL" id="AHA93376.1"/>
    </source>
</evidence>
<dbReference type="GeneID" id="80532722"/>
<gene>
    <name evidence="1" type="primary">HP29</name>
</gene>
<dbReference type="EMBL" id="HQ878327">
    <property type="protein sequence ID" value="AHA93376.1"/>
    <property type="molecule type" value="Genomic_DNA"/>
</dbReference>
<evidence type="ECO:0000313" key="2">
    <source>
        <dbReference type="Proteomes" id="UP000325782"/>
    </source>
</evidence>
<sequence length="162" mass="18443">MGAKLSRWSSREPENYRRRCPAPPWRHPLADECDERDFRVRAGTVHIPVKMVRQSVTEDQCGPDEIEFEYFDATFTTHFRPRAGSSCRALNRPRLQTKLNCSPKNKPPVTPSLSYCAHCSQLCTQEETNDFSSKSEVSTGCAPALNLQDSEEEGDYANIWES</sequence>
<reference evidence="1 2" key="1">
    <citation type="journal article" date="2012" name="PLoS ONE">
        <title>The genome of Chelonid herpesvirus 5 harbors atypical genes.</title>
        <authorList>
            <person name="Ackermann M."/>
            <person name="Koriabine M."/>
            <person name="Hartmann-Fritsch F."/>
            <person name="de Jong P.J."/>
            <person name="Lewis T.D."/>
            <person name="Schetle N."/>
            <person name="Work T.M."/>
            <person name="Dagenais J."/>
            <person name="Balazs G.H."/>
            <person name="Leong J.A."/>
        </authorList>
    </citation>
    <scope>NUCLEOTIDE SEQUENCE [LARGE SCALE GENOMIC DNA]</scope>
</reference>
<dbReference type="Proteomes" id="UP000325782">
    <property type="component" value="Segment"/>
</dbReference>
<name>V5NWM0_9ALPH</name>
<organism evidence="1 2">
    <name type="scientific">Chelonid alphaherpesvirus 5</name>
    <dbReference type="NCBI Taxonomy" id="702736"/>
    <lineage>
        <taxon>Viruses</taxon>
        <taxon>Duplodnaviria</taxon>
        <taxon>Heunggongvirae</taxon>
        <taxon>Peploviricota</taxon>
        <taxon>Herviviricetes</taxon>
        <taxon>Herpesvirales</taxon>
        <taxon>Orthoherpesviridae</taxon>
        <taxon>Alphaherpesvirinae</taxon>
        <taxon>Scutavirus</taxon>
        <taxon>Scutavirus chelonidalpha5</taxon>
    </lineage>
</organism>
<dbReference type="KEGG" id="vg:80532722"/>
<protein>
    <submittedName>
        <fullName evidence="1">Uncharacterized protein</fullName>
    </submittedName>
</protein>
<proteinExistence type="predicted"/>
<accession>V5NWM0</accession>
<keyword evidence="2" id="KW-1185">Reference proteome</keyword>
<dbReference type="RefSeq" id="YP_010795563.1">
    <property type="nucleotide sequence ID" value="NC_075701.1"/>
</dbReference>